<keyword evidence="2" id="KW-1185">Reference proteome</keyword>
<reference evidence="1 2" key="1">
    <citation type="submission" date="2019-04" db="EMBL/GenBank/DDBJ databases">
        <title>Rhodococcus oryzae sp. nov., a novel actinomycete isolated from rhizosphere soil of rice (Oryza sativa L.).</title>
        <authorList>
            <person name="Li C."/>
        </authorList>
    </citation>
    <scope>NUCLEOTIDE SEQUENCE [LARGE SCALE GENOMIC DNA]</scope>
    <source>
        <strain evidence="1 2">NEAU-CX67</strain>
    </source>
</reference>
<name>A0ABY2RH04_9NOCA</name>
<dbReference type="Proteomes" id="UP000305109">
    <property type="component" value="Unassembled WGS sequence"/>
</dbReference>
<evidence type="ECO:0000313" key="2">
    <source>
        <dbReference type="Proteomes" id="UP000305109"/>
    </source>
</evidence>
<proteinExistence type="predicted"/>
<protein>
    <submittedName>
        <fullName evidence="1">Uncharacterized protein</fullName>
    </submittedName>
</protein>
<dbReference type="RefSeq" id="WP_136910902.1">
    <property type="nucleotide sequence ID" value="NZ_SUMD01000008.1"/>
</dbReference>
<comment type="caution">
    <text evidence="1">The sequence shown here is derived from an EMBL/GenBank/DDBJ whole genome shotgun (WGS) entry which is preliminary data.</text>
</comment>
<gene>
    <name evidence="1" type="ORF">FCG67_17115</name>
</gene>
<evidence type="ECO:0000313" key="1">
    <source>
        <dbReference type="EMBL" id="TJZ76434.1"/>
    </source>
</evidence>
<sequence length="93" mass="9730">MTTTQAPPQLRRVLFIGTPAAFVETERWLAAQGLESTRTLGDDLLVAIATEDVLDGICSATDAAAVQHVRALGVPCVGVAPAAPVLPLAEYLF</sequence>
<accession>A0ABY2RH04</accession>
<dbReference type="EMBL" id="SUMD01000008">
    <property type="protein sequence ID" value="TJZ76434.1"/>
    <property type="molecule type" value="Genomic_DNA"/>
</dbReference>
<organism evidence="1 2">
    <name type="scientific">Rhodococcus oryzae</name>
    <dbReference type="NCBI Taxonomy" id="2571143"/>
    <lineage>
        <taxon>Bacteria</taxon>
        <taxon>Bacillati</taxon>
        <taxon>Actinomycetota</taxon>
        <taxon>Actinomycetes</taxon>
        <taxon>Mycobacteriales</taxon>
        <taxon>Nocardiaceae</taxon>
        <taxon>Rhodococcus</taxon>
    </lineage>
</organism>